<dbReference type="InterPro" id="IPR011047">
    <property type="entry name" value="Quinoprotein_ADH-like_sf"/>
</dbReference>
<feature type="repeat" description="WD" evidence="3">
    <location>
        <begin position="1245"/>
        <end position="1279"/>
    </location>
</feature>
<dbReference type="CDD" id="cd00200">
    <property type="entry name" value="WD40"/>
    <property type="match status" value="2"/>
</dbReference>
<dbReference type="InterPro" id="IPR001680">
    <property type="entry name" value="WD40_rpt"/>
</dbReference>
<dbReference type="Pfam" id="PF00400">
    <property type="entry name" value="WD40"/>
    <property type="match status" value="13"/>
</dbReference>
<accession>A0A8J7HVR7</accession>
<keyword evidence="8" id="KW-1185">Reference proteome</keyword>
<evidence type="ECO:0000256" key="3">
    <source>
        <dbReference type="PROSITE-ProRule" id="PRU00221"/>
    </source>
</evidence>
<feature type="repeat" description="WD" evidence="3">
    <location>
        <begin position="1573"/>
        <end position="1607"/>
    </location>
</feature>
<feature type="repeat" description="WD" evidence="3">
    <location>
        <begin position="1532"/>
        <end position="1566"/>
    </location>
</feature>
<dbReference type="EMBL" id="JAECZC010000022">
    <property type="protein sequence ID" value="MBH8563249.1"/>
    <property type="molecule type" value="Genomic_DNA"/>
</dbReference>
<feature type="repeat" description="WD" evidence="3">
    <location>
        <begin position="1450"/>
        <end position="1484"/>
    </location>
</feature>
<dbReference type="InterPro" id="IPR036322">
    <property type="entry name" value="WD40_repeat_dom_sf"/>
</dbReference>
<dbReference type="InterPro" id="IPR020472">
    <property type="entry name" value="WD40_PAC1"/>
</dbReference>
<dbReference type="SUPFAM" id="SSF50978">
    <property type="entry name" value="WD40 repeat-like"/>
    <property type="match status" value="2"/>
</dbReference>
<dbReference type="InterPro" id="IPR011990">
    <property type="entry name" value="TPR-like_helical_dom_sf"/>
</dbReference>
<evidence type="ECO:0000259" key="6">
    <source>
        <dbReference type="Pfam" id="PF20703"/>
    </source>
</evidence>
<feature type="domain" description="Novel STAND NTPase 1" evidence="6">
    <location>
        <begin position="485"/>
        <end position="908"/>
    </location>
</feature>
<dbReference type="PROSITE" id="PS50082">
    <property type="entry name" value="WD_REPEATS_2"/>
    <property type="match status" value="13"/>
</dbReference>
<dbReference type="SUPFAM" id="SSF57997">
    <property type="entry name" value="Tropomyosin"/>
    <property type="match status" value="1"/>
</dbReference>
<proteinExistence type="predicted"/>
<evidence type="ECO:0000256" key="5">
    <source>
        <dbReference type="SAM" id="MobiDB-lite"/>
    </source>
</evidence>
<sequence>MSNQHEPENLTPNNERSLQTLVRTITLSQGEFSLILLRCNYADLRQRIAEISHQISPVHIREINLPTLVKTLYTNIRDQLGEEQPPALMVFGLESVKNIDPVLTSANQVREEFRKNFPFPILLWVNDSVLQKFIRVAADLENWATIIEFEKPTDELVKFLQQKTDEIFTNDETPNPQICQELETARQDLQSREEVLEPALQASLEFVLGWNDYLHDKIDTALEHYQISLAFWQQSNFLERQGILLVNIALVAHRQAEKNQAENQRYWQESKSYLQQAIDIFEQAQRSDLVAKHITKLGEVLQRLQAWTELQSLIDKSLPLHQNYGTPLQLAQDYGFMAEVALELSRWHEAYQLAEQALQILAEIPNLQSYQFAFYRFILAKAQQGLGEVQAAIINLEAAKNASNDQYNPQLYISILERLRLVYFEQGEYLKAFKIKQEQRKIEQQYGFRAFVGASYLNPQRQVISSAQLQAENPESIAEEIAASGRGQDVKRLRERIGGTEHKLTVIHGQSGVGKSSILQGGLIPALQQQAIGERDALPILLRVYTDWVGMLAQSFTKAFEEVRGNQLAVNLDASAAILEADFSQGLENPSPNLSPTRREALIAPPSLEGKGAGGLGLALTFPHDAKSQILEELQKNADRNLLTVLIFDQFEEFFFVYPDQGQRRVFYDFLRVCLDIPFLKIVLSLREDYLHYLLELHRLFDLSVINNNILDKNIRYYLGNFSPADAKAVVQSLTARSQFHLEPALIEQLVQDLAGDLGEVRPIELQIVGTQLQTDKITTLEKYRQFGTKEKLVERFLEEVIHDCGAENEQVARLVLYLLTDENGTRPLKTRAELAADLVAEVEKLDLVLEIFVASRLVLQLPESPADRYQLVHDYLVSFIRQQQGNEILAELTREREQRLQAEEKLKREQDARQILINAQQEADRQIRQGRMQLTVSSGLAVCLLLLAGISSLYALSQIQVAKDAGNKKQEAENKFTTAEANYNLVTQRLQTTQEQQAEIQKKAQELEAKKKDAEQKFQTAQKNQQAAEAESKLAKQKTQQANQNLLAAKADLERVKQKASELQEKNAQAEERIKTAREKVKTAEVKLLQATTKQQQAESQVQQAQTTLNQAQAKLAQAQKATAAAEVAQKEAQKGTELERAGVNALRQFEYAELESLVAAVQSGKELKTLVKDGRPLEKYPAISPIYALDTILNKIKERNQFQGHQGKVYSVSFSHDGKTIATASLDGTARLWNLQGQLLQRFQGHQGGVYGVSFSPDGKTIATASDDKTARFWNLQGQLLQRFQGHQGPVNSVSFSPDGKTIATASDDKTGRLWNLQGQLLQQFQGHQGPVNSVSFSPDGKTIATASSDNTARLWNLQGQLLQQFQGHQGPVNSVSFSPDGKTIATASSDNTARLWNLQGQLLQEFQGHQGRVWGVSFSPDGKTIATASDDNTARLWNLQGQMLQQFQGHQGWVYSVSFSPDGKTIATASDDNTARLWNLQGQLLQQFQGHQGPVNSVSFSPDGKTIATASSDNTAQLWNLQGQLLQRFQGHQGPVNSVSFSPDGKTIATASSDNTARLWNLQGQLLQEFKGHQGPVNSVSFSPDGKTIATASSDNTARLWNLQGQLLQEFKGHQGWVYSVSFSPDGKTIATASSDNTARLWNLQGQLLQEFKGHQGWIYSVSFSPDGKTIATASDDKTARLWNLQGQLLQVFKGHQGTVWGASFSPDGKTIATASYDNTARLWPVENLDSLLVRGCNWLHDYLQNNPNVSESDRRLCDDILTDD</sequence>
<dbReference type="SMART" id="SM00320">
    <property type="entry name" value="WD40"/>
    <property type="match status" value="13"/>
</dbReference>
<dbReference type="SUPFAM" id="SSF50998">
    <property type="entry name" value="Quinoprotein alcohol dehydrogenase-like"/>
    <property type="match status" value="1"/>
</dbReference>
<dbReference type="PANTHER" id="PTHR19848">
    <property type="entry name" value="WD40 REPEAT PROTEIN"/>
    <property type="match status" value="1"/>
</dbReference>
<protein>
    <submittedName>
        <fullName evidence="7">PD40 domain-containing protein</fullName>
    </submittedName>
</protein>
<dbReference type="InterPro" id="IPR049052">
    <property type="entry name" value="nSTAND1"/>
</dbReference>
<keyword evidence="4" id="KW-0175">Coiled coil</keyword>
<dbReference type="Gene3D" id="1.25.40.10">
    <property type="entry name" value="Tetratricopeptide repeat domain"/>
    <property type="match status" value="1"/>
</dbReference>
<dbReference type="Pfam" id="PF20703">
    <property type="entry name" value="nSTAND1"/>
    <property type="match status" value="1"/>
</dbReference>
<evidence type="ECO:0000256" key="2">
    <source>
        <dbReference type="ARBA" id="ARBA00022737"/>
    </source>
</evidence>
<feature type="repeat" description="WD" evidence="3">
    <location>
        <begin position="1491"/>
        <end position="1525"/>
    </location>
</feature>
<dbReference type="SUPFAM" id="SSF48452">
    <property type="entry name" value="TPR-like"/>
    <property type="match status" value="1"/>
</dbReference>
<feature type="repeat" description="WD" evidence="3">
    <location>
        <begin position="1696"/>
        <end position="1737"/>
    </location>
</feature>
<dbReference type="PANTHER" id="PTHR19848:SF8">
    <property type="entry name" value="F-BOX AND WD REPEAT DOMAIN CONTAINING 7"/>
    <property type="match status" value="1"/>
</dbReference>
<gene>
    <name evidence="7" type="ORF">I8748_13815</name>
</gene>
<evidence type="ECO:0000313" key="8">
    <source>
        <dbReference type="Proteomes" id="UP000632766"/>
    </source>
</evidence>
<dbReference type="Gene3D" id="2.130.10.10">
    <property type="entry name" value="YVTN repeat-like/Quinoprotein amine dehydrogenase"/>
    <property type="match status" value="4"/>
</dbReference>
<dbReference type="PRINTS" id="PR00320">
    <property type="entry name" value="GPROTEINBRPT"/>
</dbReference>
<feature type="repeat" description="WD" evidence="3">
    <location>
        <begin position="1614"/>
        <end position="1648"/>
    </location>
</feature>
<feature type="repeat" description="WD" evidence="3">
    <location>
        <begin position="1655"/>
        <end position="1689"/>
    </location>
</feature>
<feature type="repeat" description="WD" evidence="3">
    <location>
        <begin position="1368"/>
        <end position="1402"/>
    </location>
</feature>
<feature type="repeat" description="WD" evidence="3">
    <location>
        <begin position="1409"/>
        <end position="1443"/>
    </location>
</feature>
<dbReference type="Proteomes" id="UP000632766">
    <property type="component" value="Unassembled WGS sequence"/>
</dbReference>
<evidence type="ECO:0000313" key="7">
    <source>
        <dbReference type="EMBL" id="MBH8563249.1"/>
    </source>
</evidence>
<keyword evidence="1 3" id="KW-0853">WD repeat</keyword>
<feature type="repeat" description="WD" evidence="3">
    <location>
        <begin position="1286"/>
        <end position="1320"/>
    </location>
</feature>
<reference evidence="7 8" key="1">
    <citation type="journal article" date="2021" name="Int. J. Syst. Evol. Microbiol.">
        <title>Amazonocrinis nigriterrae gen. nov., sp. nov., Atlanticothrix silvestris gen. nov., sp. nov. and Dendronalium phyllosphericum gen. nov., sp. nov., nostocacean cyanobacteria from Brazilian environments.</title>
        <authorList>
            <person name="Alvarenga D.O."/>
            <person name="Andreote A.P.D."/>
            <person name="Branco L.H.Z."/>
            <person name="Delbaje E."/>
            <person name="Cruz R.B."/>
            <person name="Varani A.M."/>
            <person name="Fiore M.F."/>
        </authorList>
    </citation>
    <scope>NUCLEOTIDE SEQUENCE [LARGE SCALE GENOMIC DNA]</scope>
    <source>
        <strain evidence="7 8">CENA67</strain>
    </source>
</reference>
<keyword evidence="2" id="KW-0677">Repeat</keyword>
<dbReference type="RefSeq" id="WP_198125138.1">
    <property type="nucleotide sequence ID" value="NZ_JAECZC010000022.1"/>
</dbReference>
<feature type="region of interest" description="Disordered" evidence="5">
    <location>
        <begin position="1012"/>
        <end position="1042"/>
    </location>
</feature>
<dbReference type="PROSITE" id="PS50294">
    <property type="entry name" value="WD_REPEATS_REGION"/>
    <property type="match status" value="13"/>
</dbReference>
<evidence type="ECO:0000256" key="4">
    <source>
        <dbReference type="SAM" id="Coils"/>
    </source>
</evidence>
<dbReference type="InterPro" id="IPR027417">
    <property type="entry name" value="P-loop_NTPase"/>
</dbReference>
<name>A0A8J7HVR7_9NOST</name>
<dbReference type="SUPFAM" id="SSF52540">
    <property type="entry name" value="P-loop containing nucleoside triphosphate hydrolases"/>
    <property type="match status" value="1"/>
</dbReference>
<evidence type="ECO:0000256" key="1">
    <source>
        <dbReference type="ARBA" id="ARBA00022574"/>
    </source>
</evidence>
<dbReference type="InterPro" id="IPR015943">
    <property type="entry name" value="WD40/YVTN_repeat-like_dom_sf"/>
</dbReference>
<feature type="compositionally biased region" description="Polar residues" evidence="5">
    <location>
        <begin position="1019"/>
        <end position="1028"/>
    </location>
</feature>
<dbReference type="InterPro" id="IPR019775">
    <property type="entry name" value="WD40_repeat_CS"/>
</dbReference>
<organism evidence="7 8">
    <name type="scientific">Amazonocrinis nigriterrae CENA67</name>
    <dbReference type="NCBI Taxonomy" id="2794033"/>
    <lineage>
        <taxon>Bacteria</taxon>
        <taxon>Bacillati</taxon>
        <taxon>Cyanobacteriota</taxon>
        <taxon>Cyanophyceae</taxon>
        <taxon>Nostocales</taxon>
        <taxon>Nostocaceae</taxon>
        <taxon>Amazonocrinis</taxon>
        <taxon>Amazonocrinis nigriterrae</taxon>
    </lineage>
</organism>
<feature type="coiled-coil region" evidence="4">
    <location>
        <begin position="890"/>
        <end position="920"/>
    </location>
</feature>
<feature type="repeat" description="WD" evidence="3">
    <location>
        <begin position="1204"/>
        <end position="1238"/>
    </location>
</feature>
<feature type="repeat" description="WD" evidence="3">
    <location>
        <begin position="1327"/>
        <end position="1361"/>
    </location>
</feature>
<comment type="caution">
    <text evidence="7">The sequence shown here is derived from an EMBL/GenBank/DDBJ whole genome shotgun (WGS) entry which is preliminary data.</text>
</comment>
<dbReference type="PROSITE" id="PS00678">
    <property type="entry name" value="WD_REPEATS_1"/>
    <property type="match status" value="11"/>
</dbReference>